<dbReference type="PANTHER" id="PTHR36488:SF8">
    <property type="entry name" value="CASP-LIKE PROTEIN 1U1"/>
    <property type="match status" value="1"/>
</dbReference>
<name>A0A8N4I9V8_ELAGV</name>
<comment type="subcellular location">
    <subcellularLocation>
        <location evidence="1 8">Cell membrane</location>
        <topology evidence="1 8">Multi-pass membrane protein</topology>
    </subcellularLocation>
</comment>
<keyword evidence="6 8" id="KW-1133">Transmembrane helix</keyword>
<dbReference type="Proteomes" id="UP000504607">
    <property type="component" value="Unplaced"/>
</dbReference>
<feature type="transmembrane region" description="Helical" evidence="8">
    <location>
        <begin position="36"/>
        <end position="55"/>
    </location>
</feature>
<evidence type="ECO:0000256" key="7">
    <source>
        <dbReference type="ARBA" id="ARBA00023136"/>
    </source>
</evidence>
<proteinExistence type="inferred from homology"/>
<dbReference type="RefSeq" id="XP_029116265.1">
    <property type="nucleotide sequence ID" value="XM_029260432.1"/>
</dbReference>
<evidence type="ECO:0000313" key="12">
    <source>
        <dbReference type="RefSeq" id="XP_029116265.1"/>
    </source>
</evidence>
<evidence type="ECO:0000256" key="8">
    <source>
        <dbReference type="RuleBase" id="RU361233"/>
    </source>
</evidence>
<keyword evidence="4 8" id="KW-1003">Cell membrane</keyword>
<keyword evidence="11" id="KW-1185">Reference proteome</keyword>
<dbReference type="NCBIfam" id="TIGR01569">
    <property type="entry name" value="A_tha_TIGR01569"/>
    <property type="match status" value="1"/>
</dbReference>
<feature type="transmembrane region" description="Helical" evidence="8">
    <location>
        <begin position="123"/>
        <end position="145"/>
    </location>
</feature>
<dbReference type="InterPro" id="IPR006702">
    <property type="entry name" value="CASP_dom"/>
</dbReference>
<dbReference type="OrthoDB" id="772477at2759"/>
<feature type="domain" description="Casparian strip membrane protein" evidence="10">
    <location>
        <begin position="30"/>
        <end position="181"/>
    </location>
</feature>
<dbReference type="InterPro" id="IPR006459">
    <property type="entry name" value="CASP/CASPL"/>
</dbReference>
<sequence length="199" mass="20909">MESRVKPGLNGTQGARSQVKDDEAGMPGLVRIGNMILRLVALATTLVAAIVIGTAKQVKTVNIQVAPTLPPLPVSAVAKTSYASAFVYFLIANVIACVYAAISLGTSTMKRASKSKLRLSLSIIDIAMVALLFSGNGAALTFGLLGKYGNSHVKWQKVCNVFDKFCLHVAVSSIASLLGALAYVLLVLLAIVSLHKRSP</sequence>
<evidence type="ECO:0000256" key="2">
    <source>
        <dbReference type="ARBA" id="ARBA00007651"/>
    </source>
</evidence>
<dbReference type="InterPro" id="IPR044173">
    <property type="entry name" value="CASPL"/>
</dbReference>
<dbReference type="KEGG" id="egu:105059950"/>
<evidence type="ECO:0000256" key="4">
    <source>
        <dbReference type="ARBA" id="ARBA00022475"/>
    </source>
</evidence>
<evidence type="ECO:0000313" key="11">
    <source>
        <dbReference type="Proteomes" id="UP000504607"/>
    </source>
</evidence>
<reference evidence="12" key="1">
    <citation type="submission" date="2025-08" db="UniProtKB">
        <authorList>
            <consortium name="RefSeq"/>
        </authorList>
    </citation>
    <scope>IDENTIFICATION</scope>
</reference>
<feature type="transmembrane region" description="Helical" evidence="8">
    <location>
        <begin position="165"/>
        <end position="192"/>
    </location>
</feature>
<comment type="similarity">
    <text evidence="2 8">Belongs to the Casparian strip membrane proteins (CASP) family.</text>
</comment>
<comment type="subunit">
    <text evidence="3 8">Homodimer and heterodimers.</text>
</comment>
<gene>
    <name evidence="12" type="primary">LOC105059950</name>
</gene>
<keyword evidence="5 8" id="KW-0812">Transmembrane</keyword>
<evidence type="ECO:0000256" key="6">
    <source>
        <dbReference type="ARBA" id="ARBA00022989"/>
    </source>
</evidence>
<evidence type="ECO:0000256" key="3">
    <source>
        <dbReference type="ARBA" id="ARBA00011489"/>
    </source>
</evidence>
<keyword evidence="7 8" id="KW-0472">Membrane</keyword>
<dbReference type="AlphaFoldDB" id="A0A8N4I9V8"/>
<dbReference type="GeneID" id="105059950"/>
<feature type="transmembrane region" description="Helical" evidence="8">
    <location>
        <begin position="82"/>
        <end position="102"/>
    </location>
</feature>
<dbReference type="GO" id="GO:0005886">
    <property type="term" value="C:plasma membrane"/>
    <property type="evidence" value="ECO:0007669"/>
    <property type="project" value="UniProtKB-SubCell"/>
</dbReference>
<evidence type="ECO:0000256" key="9">
    <source>
        <dbReference type="SAM" id="MobiDB-lite"/>
    </source>
</evidence>
<dbReference type="PANTHER" id="PTHR36488">
    <property type="entry name" value="CASP-LIKE PROTEIN 1U1"/>
    <property type="match status" value="1"/>
</dbReference>
<organism evidence="11 12">
    <name type="scientific">Elaeis guineensis var. tenera</name>
    <name type="common">Oil palm</name>
    <dbReference type="NCBI Taxonomy" id="51953"/>
    <lineage>
        <taxon>Eukaryota</taxon>
        <taxon>Viridiplantae</taxon>
        <taxon>Streptophyta</taxon>
        <taxon>Embryophyta</taxon>
        <taxon>Tracheophyta</taxon>
        <taxon>Spermatophyta</taxon>
        <taxon>Magnoliopsida</taxon>
        <taxon>Liliopsida</taxon>
        <taxon>Arecaceae</taxon>
        <taxon>Arecoideae</taxon>
        <taxon>Cocoseae</taxon>
        <taxon>Elaeidinae</taxon>
        <taxon>Elaeis</taxon>
    </lineage>
</organism>
<evidence type="ECO:0000259" key="10">
    <source>
        <dbReference type="Pfam" id="PF04535"/>
    </source>
</evidence>
<evidence type="ECO:0000256" key="5">
    <source>
        <dbReference type="ARBA" id="ARBA00022692"/>
    </source>
</evidence>
<evidence type="ECO:0000256" key="1">
    <source>
        <dbReference type="ARBA" id="ARBA00004651"/>
    </source>
</evidence>
<dbReference type="Pfam" id="PF04535">
    <property type="entry name" value="CASP_dom"/>
    <property type="match status" value="1"/>
</dbReference>
<protein>
    <recommendedName>
        <fullName evidence="8">CASP-like protein</fullName>
    </recommendedName>
</protein>
<accession>A0A8N4I9V8</accession>
<feature type="region of interest" description="Disordered" evidence="9">
    <location>
        <begin position="1"/>
        <end position="20"/>
    </location>
</feature>